<evidence type="ECO:0000256" key="11">
    <source>
        <dbReference type="RuleBase" id="RU000639"/>
    </source>
</evidence>
<evidence type="ECO:0000256" key="6">
    <source>
        <dbReference type="ARBA" id="ARBA00023186"/>
    </source>
</evidence>
<evidence type="ECO:0000256" key="7">
    <source>
        <dbReference type="ARBA" id="ARBA00053401"/>
    </source>
</evidence>
<accession>A0A948WXA3</accession>
<keyword evidence="5 10" id="KW-0346">Stress response</keyword>
<evidence type="ECO:0000256" key="2">
    <source>
        <dbReference type="ARBA" id="ARBA00009054"/>
    </source>
</evidence>
<keyword evidence="4 10" id="KW-0963">Cytoplasm</keyword>
<dbReference type="HAMAP" id="MF_01151">
    <property type="entry name" value="GrpE"/>
    <property type="match status" value="1"/>
</dbReference>
<evidence type="ECO:0000256" key="4">
    <source>
        <dbReference type="ARBA" id="ARBA00022490"/>
    </source>
</evidence>
<feature type="coiled-coil region" evidence="13">
    <location>
        <begin position="108"/>
        <end position="142"/>
    </location>
</feature>
<keyword evidence="13" id="KW-0175">Coiled coil</keyword>
<evidence type="ECO:0000256" key="5">
    <source>
        <dbReference type="ARBA" id="ARBA00023016"/>
    </source>
</evidence>
<dbReference type="SUPFAM" id="SSF51064">
    <property type="entry name" value="Head domain of nucleotide exchange factor GrpE"/>
    <property type="match status" value="1"/>
</dbReference>
<dbReference type="PANTHER" id="PTHR21237:SF23">
    <property type="entry name" value="GRPE PROTEIN HOMOLOG, MITOCHONDRIAL"/>
    <property type="match status" value="1"/>
</dbReference>
<gene>
    <name evidence="10 14" type="primary">grpE</name>
    <name evidence="14" type="ORF">H9847_01870</name>
</gene>
<evidence type="ECO:0000256" key="1">
    <source>
        <dbReference type="ARBA" id="ARBA00004496"/>
    </source>
</evidence>
<dbReference type="CDD" id="cd00446">
    <property type="entry name" value="GrpE"/>
    <property type="match status" value="1"/>
</dbReference>
<dbReference type="Gene3D" id="2.30.22.10">
    <property type="entry name" value="Head domain of nucleotide exchange factor GrpE"/>
    <property type="match status" value="1"/>
</dbReference>
<dbReference type="PANTHER" id="PTHR21237">
    <property type="entry name" value="GRPE PROTEIN"/>
    <property type="match status" value="1"/>
</dbReference>
<dbReference type="AlphaFoldDB" id="A0A948WXA3"/>
<comment type="caution">
    <text evidence="14">The sequence shown here is derived from an EMBL/GenBank/DDBJ whole genome shotgun (WGS) entry which is preliminary data.</text>
</comment>
<evidence type="ECO:0000256" key="12">
    <source>
        <dbReference type="RuleBase" id="RU004478"/>
    </source>
</evidence>
<reference evidence="14" key="1">
    <citation type="journal article" date="2021" name="PeerJ">
        <title>Extensive microbial diversity within the chicken gut microbiome revealed by metagenomics and culture.</title>
        <authorList>
            <person name="Gilroy R."/>
            <person name="Ravi A."/>
            <person name="Getino M."/>
            <person name="Pursley I."/>
            <person name="Horton D.L."/>
            <person name="Alikhan N.F."/>
            <person name="Baker D."/>
            <person name="Gharbi K."/>
            <person name="Hall N."/>
            <person name="Watson M."/>
            <person name="Adriaenssens E.M."/>
            <person name="Foster-Nyarko E."/>
            <person name="Jarju S."/>
            <person name="Secka A."/>
            <person name="Antonio M."/>
            <person name="Oren A."/>
            <person name="Chaudhuri R.R."/>
            <person name="La Ragione R."/>
            <person name="Hildebrand F."/>
            <person name="Pallen M.J."/>
        </authorList>
    </citation>
    <scope>NUCLEOTIDE SEQUENCE</scope>
    <source>
        <strain evidence="14">378</strain>
    </source>
</reference>
<dbReference type="NCBIfam" id="NF010738">
    <property type="entry name" value="PRK14140.1"/>
    <property type="match status" value="1"/>
</dbReference>
<comment type="function">
    <text evidence="7 10 11">Participates actively in the response to hyperosmotic and heat shock by preventing the aggregation of stress-denatured proteins, in association with DnaK and GrpE. It is the nucleotide exchange factor for DnaK and may function as a thermosensor. Unfolded proteins bind initially to DnaJ; upon interaction with the DnaJ-bound protein, DnaK hydrolyzes its bound ATP, resulting in the formation of a stable complex. GrpE releases ADP from DnaK; ATP binding to DnaK triggers the release of the substrate protein, thus completing the reaction cycle. Several rounds of ATP-dependent interactions between DnaJ, DnaK and GrpE are required for fully efficient folding.</text>
</comment>
<evidence type="ECO:0000256" key="13">
    <source>
        <dbReference type="SAM" id="Coils"/>
    </source>
</evidence>
<dbReference type="EMBL" id="JAHLFE010000035">
    <property type="protein sequence ID" value="MBU3843610.1"/>
    <property type="molecule type" value="Genomic_DNA"/>
</dbReference>
<comment type="similarity">
    <text evidence="2 10 12">Belongs to the GrpE family.</text>
</comment>
<dbReference type="Pfam" id="PF01025">
    <property type="entry name" value="GrpE"/>
    <property type="match status" value="1"/>
</dbReference>
<dbReference type="SUPFAM" id="SSF58014">
    <property type="entry name" value="Coiled-coil domain of nucleotide exchange factor GrpE"/>
    <property type="match status" value="1"/>
</dbReference>
<organism evidence="14 15">
    <name type="scientific">Candidatus Anaerobiospirillum pullicola</name>
    <dbReference type="NCBI Taxonomy" id="2838451"/>
    <lineage>
        <taxon>Bacteria</taxon>
        <taxon>Pseudomonadati</taxon>
        <taxon>Pseudomonadota</taxon>
        <taxon>Gammaproteobacteria</taxon>
        <taxon>Aeromonadales</taxon>
        <taxon>Succinivibrionaceae</taxon>
        <taxon>Anaerobiospirillum</taxon>
    </lineage>
</organism>
<reference evidence="14" key="2">
    <citation type="submission" date="2021-04" db="EMBL/GenBank/DDBJ databases">
        <authorList>
            <person name="Gilroy R."/>
        </authorList>
    </citation>
    <scope>NUCLEOTIDE SEQUENCE</scope>
    <source>
        <strain evidence="14">378</strain>
    </source>
</reference>
<dbReference type="PROSITE" id="PS01071">
    <property type="entry name" value="GRPE"/>
    <property type="match status" value="1"/>
</dbReference>
<dbReference type="InterPro" id="IPR009012">
    <property type="entry name" value="GrpE_head"/>
</dbReference>
<sequence>MPDFENKPDVNAALHTLEAGQRQNTGETLTDKELAGMAAIDNLKQAMAQKSQAQAQAYAQTQNLGAGLGHDKGIEGAAFNANGNPDYPEQNITVGSDGTPVEENAADYFDDEENLETLEAENAALVQENNILKTQIEALNKSVASEHDKMLRAVAEADNVRKRAAQDVERERKYALEKFVRSLLPIYDALEKALEFSDRNNEATKATIDGVENTLTLFLKEMSSFGVEAVDPTGKPFDPNFHQAVSQIPSADVPNNHVVNTLQKGFTLNGRVVRPAMVIVAKS</sequence>
<dbReference type="GO" id="GO:0042803">
    <property type="term" value="F:protein homodimerization activity"/>
    <property type="evidence" value="ECO:0007669"/>
    <property type="project" value="InterPro"/>
</dbReference>
<dbReference type="GO" id="GO:0051087">
    <property type="term" value="F:protein-folding chaperone binding"/>
    <property type="evidence" value="ECO:0007669"/>
    <property type="project" value="InterPro"/>
</dbReference>
<comment type="subcellular location">
    <subcellularLocation>
        <location evidence="1 10">Cytoplasm</location>
    </subcellularLocation>
</comment>
<dbReference type="InterPro" id="IPR000740">
    <property type="entry name" value="GrpE"/>
</dbReference>
<evidence type="ECO:0000256" key="9">
    <source>
        <dbReference type="ARBA" id="ARBA00076414"/>
    </source>
</evidence>
<comment type="subunit">
    <text evidence="3 10">Homodimer.</text>
</comment>
<proteinExistence type="inferred from homology"/>
<evidence type="ECO:0000256" key="8">
    <source>
        <dbReference type="ARBA" id="ARBA00072274"/>
    </source>
</evidence>
<dbReference type="Proteomes" id="UP000733611">
    <property type="component" value="Unassembled WGS sequence"/>
</dbReference>
<evidence type="ECO:0000313" key="15">
    <source>
        <dbReference type="Proteomes" id="UP000733611"/>
    </source>
</evidence>
<evidence type="ECO:0000256" key="10">
    <source>
        <dbReference type="HAMAP-Rule" id="MF_01151"/>
    </source>
</evidence>
<dbReference type="GO" id="GO:0000774">
    <property type="term" value="F:adenyl-nucleotide exchange factor activity"/>
    <property type="evidence" value="ECO:0007669"/>
    <property type="project" value="InterPro"/>
</dbReference>
<name>A0A948WXA3_9GAMM</name>
<dbReference type="PRINTS" id="PR00773">
    <property type="entry name" value="GRPEPROTEIN"/>
</dbReference>
<evidence type="ECO:0000313" key="14">
    <source>
        <dbReference type="EMBL" id="MBU3843610.1"/>
    </source>
</evidence>
<dbReference type="NCBIfam" id="NF010748">
    <property type="entry name" value="PRK14150.1"/>
    <property type="match status" value="1"/>
</dbReference>
<dbReference type="GO" id="GO:0005829">
    <property type="term" value="C:cytosol"/>
    <property type="evidence" value="ECO:0007669"/>
    <property type="project" value="TreeGrafter"/>
</dbReference>
<protein>
    <recommendedName>
        <fullName evidence="8 10">Protein GrpE</fullName>
    </recommendedName>
    <alternativeName>
        <fullName evidence="9 10">HSP-70 cofactor</fullName>
    </alternativeName>
</protein>
<dbReference type="GO" id="GO:0006457">
    <property type="term" value="P:protein folding"/>
    <property type="evidence" value="ECO:0007669"/>
    <property type="project" value="InterPro"/>
</dbReference>
<dbReference type="FunFam" id="2.30.22.10:FF:000001">
    <property type="entry name" value="Protein GrpE"/>
    <property type="match status" value="1"/>
</dbReference>
<keyword evidence="6 10" id="KW-0143">Chaperone</keyword>
<dbReference type="InterPro" id="IPR013805">
    <property type="entry name" value="GrpE_CC"/>
</dbReference>
<dbReference type="GO" id="GO:0051082">
    <property type="term" value="F:unfolded protein binding"/>
    <property type="evidence" value="ECO:0007669"/>
    <property type="project" value="TreeGrafter"/>
</dbReference>
<evidence type="ECO:0000256" key="3">
    <source>
        <dbReference type="ARBA" id="ARBA00011738"/>
    </source>
</evidence>
<dbReference type="Gene3D" id="3.90.20.20">
    <property type="match status" value="1"/>
</dbReference>